<evidence type="ECO:0000259" key="1">
    <source>
        <dbReference type="Pfam" id="PF04993"/>
    </source>
</evidence>
<evidence type="ECO:0000313" key="3">
    <source>
        <dbReference type="Proteomes" id="UP001595476"/>
    </source>
</evidence>
<organism evidence="2 3">
    <name type="scientific">Litoribrevibacter euphylliae</name>
    <dbReference type="NCBI Taxonomy" id="1834034"/>
    <lineage>
        <taxon>Bacteria</taxon>
        <taxon>Pseudomonadati</taxon>
        <taxon>Pseudomonadota</taxon>
        <taxon>Gammaproteobacteria</taxon>
        <taxon>Oceanospirillales</taxon>
        <taxon>Oceanospirillaceae</taxon>
        <taxon>Litoribrevibacter</taxon>
    </lineage>
</organism>
<keyword evidence="3" id="KW-1185">Reference proteome</keyword>
<evidence type="ECO:0000313" key="2">
    <source>
        <dbReference type="EMBL" id="MFC3152996.1"/>
    </source>
</evidence>
<dbReference type="PANTHER" id="PTHR36121:SF1">
    <property type="entry name" value="PROTEIN SXY"/>
    <property type="match status" value="1"/>
</dbReference>
<name>A0ABV7HNC7_9GAMM</name>
<dbReference type="InterPro" id="IPR007076">
    <property type="entry name" value="TfoX_N"/>
</dbReference>
<accession>A0ABV7HNC7</accession>
<dbReference type="Gene3D" id="3.30.1460.30">
    <property type="entry name" value="YgaC/TfoX-N like chaperone"/>
    <property type="match status" value="1"/>
</dbReference>
<comment type="caution">
    <text evidence="2">The sequence shown here is derived from an EMBL/GenBank/DDBJ whole genome shotgun (WGS) entry which is preliminary data.</text>
</comment>
<gene>
    <name evidence="2" type="ORF">ACFOEK_18290</name>
</gene>
<dbReference type="EMBL" id="JBHRSZ010000007">
    <property type="protein sequence ID" value="MFC3152996.1"/>
    <property type="molecule type" value="Genomic_DNA"/>
</dbReference>
<sequence>MSSSEFSNYLCEQLMPIGPVRAKRMFGGYGLFLDDLMFGLIADDVLYLKTDDQTRPDFEELGLEPFTYAKKDKVVSLSYSQAPEDAMEDSRLLCEWANQAYGAALRSASARSKNYKKKNK</sequence>
<proteinExistence type="predicted"/>
<dbReference type="SUPFAM" id="SSF159894">
    <property type="entry name" value="YgaC/TfoX-N like"/>
    <property type="match status" value="1"/>
</dbReference>
<dbReference type="Proteomes" id="UP001595476">
    <property type="component" value="Unassembled WGS sequence"/>
</dbReference>
<dbReference type="Pfam" id="PF04993">
    <property type="entry name" value="TfoX_N"/>
    <property type="match status" value="1"/>
</dbReference>
<dbReference type="RefSeq" id="WP_386722917.1">
    <property type="nucleotide sequence ID" value="NZ_JBHRSZ010000007.1"/>
</dbReference>
<reference evidence="3" key="1">
    <citation type="journal article" date="2019" name="Int. J. Syst. Evol. Microbiol.">
        <title>The Global Catalogue of Microorganisms (GCM) 10K type strain sequencing project: providing services to taxonomists for standard genome sequencing and annotation.</title>
        <authorList>
            <consortium name="The Broad Institute Genomics Platform"/>
            <consortium name="The Broad Institute Genome Sequencing Center for Infectious Disease"/>
            <person name="Wu L."/>
            <person name="Ma J."/>
        </authorList>
    </citation>
    <scope>NUCLEOTIDE SEQUENCE [LARGE SCALE GENOMIC DNA]</scope>
    <source>
        <strain evidence="3">KCTC 52438</strain>
    </source>
</reference>
<dbReference type="PANTHER" id="PTHR36121">
    <property type="entry name" value="PROTEIN SXY"/>
    <property type="match status" value="1"/>
</dbReference>
<feature type="domain" description="TfoX N-terminal" evidence="1">
    <location>
        <begin position="12"/>
        <end position="104"/>
    </location>
</feature>
<protein>
    <submittedName>
        <fullName evidence="2">TfoX/Sxy family protein</fullName>
    </submittedName>
</protein>
<dbReference type="InterPro" id="IPR047525">
    <property type="entry name" value="TfoX-like"/>
</dbReference>